<evidence type="ECO:0000313" key="1">
    <source>
        <dbReference type="EMBL" id="PMD23899.1"/>
    </source>
</evidence>
<dbReference type="EMBL" id="KZ613474">
    <property type="protein sequence ID" value="PMD23899.1"/>
    <property type="molecule type" value="Genomic_DNA"/>
</dbReference>
<sequence>MTLSRYCLLIGARLSIPWDRSGDILHIVLRIFVLVVQPVPGISSAIWGYTRGGRNAELHEGNN</sequence>
<evidence type="ECO:0000313" key="2">
    <source>
        <dbReference type="Proteomes" id="UP000235672"/>
    </source>
</evidence>
<dbReference type="AlphaFoldDB" id="A0A2J6QCA8"/>
<keyword evidence="2" id="KW-1185">Reference proteome</keyword>
<protein>
    <submittedName>
        <fullName evidence="1">Uncharacterized protein</fullName>
    </submittedName>
</protein>
<accession>A0A2J6QCA8</accession>
<reference evidence="1 2" key="1">
    <citation type="submission" date="2016-05" db="EMBL/GenBank/DDBJ databases">
        <title>A degradative enzymes factory behind the ericoid mycorrhizal symbiosis.</title>
        <authorList>
            <consortium name="DOE Joint Genome Institute"/>
            <person name="Martino E."/>
            <person name="Morin E."/>
            <person name="Grelet G."/>
            <person name="Kuo A."/>
            <person name="Kohler A."/>
            <person name="Daghino S."/>
            <person name="Barry K."/>
            <person name="Choi C."/>
            <person name="Cichocki N."/>
            <person name="Clum A."/>
            <person name="Copeland A."/>
            <person name="Hainaut M."/>
            <person name="Haridas S."/>
            <person name="Labutti K."/>
            <person name="Lindquist E."/>
            <person name="Lipzen A."/>
            <person name="Khouja H.-R."/>
            <person name="Murat C."/>
            <person name="Ohm R."/>
            <person name="Olson A."/>
            <person name="Spatafora J."/>
            <person name="Veneault-Fourrey C."/>
            <person name="Henrissat B."/>
            <person name="Grigoriev I."/>
            <person name="Martin F."/>
            <person name="Perotto S."/>
        </authorList>
    </citation>
    <scope>NUCLEOTIDE SEQUENCE [LARGE SCALE GENOMIC DNA]</scope>
    <source>
        <strain evidence="1 2">UAMH 7357</strain>
    </source>
</reference>
<dbReference type="Proteomes" id="UP000235672">
    <property type="component" value="Unassembled WGS sequence"/>
</dbReference>
<gene>
    <name evidence="1" type="ORF">NA56DRAFT_643963</name>
</gene>
<organism evidence="1 2">
    <name type="scientific">Hyaloscypha hepaticicola</name>
    <dbReference type="NCBI Taxonomy" id="2082293"/>
    <lineage>
        <taxon>Eukaryota</taxon>
        <taxon>Fungi</taxon>
        <taxon>Dikarya</taxon>
        <taxon>Ascomycota</taxon>
        <taxon>Pezizomycotina</taxon>
        <taxon>Leotiomycetes</taxon>
        <taxon>Helotiales</taxon>
        <taxon>Hyaloscyphaceae</taxon>
        <taxon>Hyaloscypha</taxon>
    </lineage>
</organism>
<name>A0A2J6QCA8_9HELO</name>
<proteinExistence type="predicted"/>